<dbReference type="EMBL" id="GGEC01032711">
    <property type="protein sequence ID" value="MBX13195.1"/>
    <property type="molecule type" value="Transcribed_RNA"/>
</dbReference>
<organism evidence="1">
    <name type="scientific">Rhizophora mucronata</name>
    <name type="common">Asiatic mangrove</name>
    <dbReference type="NCBI Taxonomy" id="61149"/>
    <lineage>
        <taxon>Eukaryota</taxon>
        <taxon>Viridiplantae</taxon>
        <taxon>Streptophyta</taxon>
        <taxon>Embryophyta</taxon>
        <taxon>Tracheophyta</taxon>
        <taxon>Spermatophyta</taxon>
        <taxon>Magnoliopsida</taxon>
        <taxon>eudicotyledons</taxon>
        <taxon>Gunneridae</taxon>
        <taxon>Pentapetalae</taxon>
        <taxon>rosids</taxon>
        <taxon>fabids</taxon>
        <taxon>Malpighiales</taxon>
        <taxon>Rhizophoraceae</taxon>
        <taxon>Rhizophora</taxon>
    </lineage>
</organism>
<proteinExistence type="predicted"/>
<protein>
    <submittedName>
        <fullName evidence="1">Uncharacterized protein</fullName>
    </submittedName>
</protein>
<name>A0A2P2L5H2_RHIMU</name>
<sequence>MYISLIFASNCRASKCEPSGAKPAMTVQIEL</sequence>
<accession>A0A2P2L5H2</accession>
<dbReference type="AlphaFoldDB" id="A0A2P2L5H2"/>
<evidence type="ECO:0000313" key="1">
    <source>
        <dbReference type="EMBL" id="MBX13195.1"/>
    </source>
</evidence>
<reference evidence="1" key="1">
    <citation type="submission" date="2018-02" db="EMBL/GenBank/DDBJ databases">
        <title>Rhizophora mucronata_Transcriptome.</title>
        <authorList>
            <person name="Meera S.P."/>
            <person name="Sreeshan A."/>
            <person name="Augustine A."/>
        </authorList>
    </citation>
    <scope>NUCLEOTIDE SEQUENCE</scope>
    <source>
        <tissue evidence="1">Leaf</tissue>
    </source>
</reference>